<dbReference type="FunFam" id="3.30.30.30:FF:000002">
    <property type="entry name" value="Heat shock 70 kDa protein 4"/>
    <property type="match status" value="1"/>
</dbReference>
<evidence type="ECO:0000256" key="3">
    <source>
        <dbReference type="ARBA" id="ARBA00022840"/>
    </source>
</evidence>
<protein>
    <submittedName>
        <fullName evidence="5">Uncharacterized protein</fullName>
    </submittedName>
</protein>
<dbReference type="Gene3D" id="2.60.34.10">
    <property type="entry name" value="Substrate Binding Domain Of DNAk, Chain A, domain 1"/>
    <property type="match status" value="1"/>
</dbReference>
<evidence type="ECO:0000313" key="6">
    <source>
        <dbReference type="Proteomes" id="UP000078200"/>
    </source>
</evidence>
<dbReference type="FunFam" id="3.30.420.40:FF:000495">
    <property type="entry name" value="Heat shock protein 4b"/>
    <property type="match status" value="1"/>
</dbReference>
<evidence type="ECO:0000256" key="2">
    <source>
        <dbReference type="ARBA" id="ARBA00022741"/>
    </source>
</evidence>
<feature type="compositionally biased region" description="Polar residues" evidence="4">
    <location>
        <begin position="529"/>
        <end position="540"/>
    </location>
</feature>
<dbReference type="STRING" id="7395.A0A1A9UEP3"/>
<dbReference type="InterPro" id="IPR013126">
    <property type="entry name" value="Hsp_70_fam"/>
</dbReference>
<dbReference type="Gene3D" id="3.30.420.40">
    <property type="match status" value="2"/>
</dbReference>
<dbReference type="SUPFAM" id="SSF53067">
    <property type="entry name" value="Actin-like ATPase domain"/>
    <property type="match status" value="2"/>
</dbReference>
<feature type="compositionally biased region" description="Basic and acidic residues" evidence="4">
    <location>
        <begin position="541"/>
        <end position="554"/>
    </location>
</feature>
<dbReference type="AlphaFoldDB" id="A0A1A9UEP3"/>
<dbReference type="FunFam" id="1.20.1270.10:FF:000002">
    <property type="entry name" value="Heat shock 70 kDa protein 4"/>
    <property type="match status" value="1"/>
</dbReference>
<dbReference type="GO" id="GO:0140662">
    <property type="term" value="F:ATP-dependent protein folding chaperone"/>
    <property type="evidence" value="ECO:0007669"/>
    <property type="project" value="InterPro"/>
</dbReference>
<dbReference type="GO" id="GO:0005634">
    <property type="term" value="C:nucleus"/>
    <property type="evidence" value="ECO:0007669"/>
    <property type="project" value="TreeGrafter"/>
</dbReference>
<dbReference type="PANTHER" id="PTHR45639">
    <property type="entry name" value="HSC70CB, ISOFORM G-RELATED"/>
    <property type="match status" value="1"/>
</dbReference>
<evidence type="ECO:0000256" key="4">
    <source>
        <dbReference type="SAM" id="MobiDB-lite"/>
    </source>
</evidence>
<dbReference type="InterPro" id="IPR018181">
    <property type="entry name" value="Heat_shock_70_CS"/>
</dbReference>
<organism evidence="5 6">
    <name type="scientific">Glossina austeni</name>
    <name type="common">Savannah tsetse fly</name>
    <dbReference type="NCBI Taxonomy" id="7395"/>
    <lineage>
        <taxon>Eukaryota</taxon>
        <taxon>Metazoa</taxon>
        <taxon>Ecdysozoa</taxon>
        <taxon>Arthropoda</taxon>
        <taxon>Hexapoda</taxon>
        <taxon>Insecta</taxon>
        <taxon>Pterygota</taxon>
        <taxon>Neoptera</taxon>
        <taxon>Endopterygota</taxon>
        <taxon>Diptera</taxon>
        <taxon>Brachycera</taxon>
        <taxon>Muscomorpha</taxon>
        <taxon>Hippoboscoidea</taxon>
        <taxon>Glossinidae</taxon>
        <taxon>Glossina</taxon>
    </lineage>
</organism>
<feature type="compositionally biased region" description="Basic and acidic residues" evidence="4">
    <location>
        <begin position="512"/>
        <end position="524"/>
    </location>
</feature>
<dbReference type="EnsemblMetazoa" id="GAUT002377-RA">
    <property type="protein sequence ID" value="GAUT002377-PA"/>
    <property type="gene ID" value="GAUT002377"/>
</dbReference>
<keyword evidence="3" id="KW-0067">ATP-binding</keyword>
<dbReference type="SUPFAM" id="SSF100920">
    <property type="entry name" value="Heat shock protein 70kD (HSP70), peptide-binding domain"/>
    <property type="match status" value="1"/>
</dbReference>
<dbReference type="PRINTS" id="PR00301">
    <property type="entry name" value="HEATSHOCK70"/>
</dbReference>
<dbReference type="FunFam" id="3.30.420.40:FF:000171">
    <property type="entry name" value="Heat shock 70 kDa protein 4"/>
    <property type="match status" value="1"/>
</dbReference>
<dbReference type="SUPFAM" id="SSF100934">
    <property type="entry name" value="Heat shock protein 70kD (HSP70), C-terminal subdomain"/>
    <property type="match status" value="1"/>
</dbReference>
<dbReference type="Gene3D" id="3.30.30.30">
    <property type="match status" value="1"/>
</dbReference>
<dbReference type="GO" id="GO:0005829">
    <property type="term" value="C:cytosol"/>
    <property type="evidence" value="ECO:0007669"/>
    <property type="project" value="TreeGrafter"/>
</dbReference>
<dbReference type="InterPro" id="IPR043129">
    <property type="entry name" value="ATPase_NBD"/>
</dbReference>
<name>A0A1A9UEP3_GLOAU</name>
<dbReference type="Proteomes" id="UP000078200">
    <property type="component" value="Unassembled WGS sequence"/>
</dbReference>
<reference evidence="5" key="1">
    <citation type="submission" date="2020-05" db="UniProtKB">
        <authorList>
            <consortium name="EnsemblMetazoa"/>
        </authorList>
    </citation>
    <scope>IDENTIFICATION</scope>
    <source>
        <strain evidence="5">TTRI</strain>
    </source>
</reference>
<proteinExistence type="inferred from homology"/>
<dbReference type="GO" id="GO:0005524">
    <property type="term" value="F:ATP binding"/>
    <property type="evidence" value="ECO:0007669"/>
    <property type="project" value="UniProtKB-KW"/>
</dbReference>
<sequence>MSVIGIDFGNDSCFVATVKNGGVETLDNDYSLRATPSFVAFAGRKRIIGAAAKNQYGSNRENTVIGFKRLLGRKFDDPHVQHELKMIPTKIEVRSDNDINICVHYLGQTHFFTPEQVTAMLLTKLKETSSQALEAQVSDCVIACPIYFTNAERQALLDAAKIAGLNVLRLLNETTAIALSYGFYKQALPSDNPRNVIFVDCGDSSLQVCACAFTKGKLKMLASNWDQVGGRDFNVAMADYFAKEFKQRYKIEIENNSRQWLRLLGEVDKMKKQMSTNNTNLPLDIECFIDDIDVSSSMHRYQMEILCDSLLRRAEDTLNRLLIESKLSLKEIHSVEIVGGSTRIPAIKELIERVFGLTVCTTLNQDEAVSRGAALQCALMSPALRVRKFETTDIQNYAVEVTWTGEGSCIGSSVEIFPAFHEAPTSRLLTLSRKEPFTLTLRYSQSIPYPDPIIGHWTIKEIKPNNRGEYKDIKVKVKINQHGLVVITGATLSHKNDDPERRSTSLQYTSTEQEKLSTIEDFNGRKNPKPSQANTSTNKQTNKEMDNESKRSSKHMDLPIEFQTHGICQKELKNLRLFEERMSANDASETKRIDAKNALEEYVYEMRSKLLGGHLDQHIFPIERDNICTELNDVENWLYEDGVDTDYDAYVDKLYLLKERINPINARANDYELCPLAFDELERSISFARTVMADFKKGLDKYAHFTEAESINISDKIDKTQKWFDRNKARFVEAARTSDCPVNVTQIRYEADRLISYVNSAINRSKLNRNIPKISSATANTDPSETGQRQLQQHNKRF</sequence>
<dbReference type="InterPro" id="IPR029048">
    <property type="entry name" value="HSP70_C_sf"/>
</dbReference>
<dbReference type="Gene3D" id="3.90.640.10">
    <property type="entry name" value="Actin, Chain A, domain 4"/>
    <property type="match status" value="1"/>
</dbReference>
<dbReference type="Pfam" id="PF00012">
    <property type="entry name" value="HSP70"/>
    <property type="match status" value="1"/>
</dbReference>
<dbReference type="Gene3D" id="1.20.1270.10">
    <property type="match status" value="1"/>
</dbReference>
<dbReference type="PROSITE" id="PS01036">
    <property type="entry name" value="HSP70_3"/>
    <property type="match status" value="1"/>
</dbReference>
<keyword evidence="2" id="KW-0547">Nucleotide-binding</keyword>
<feature type="region of interest" description="Disordered" evidence="4">
    <location>
        <begin position="774"/>
        <end position="798"/>
    </location>
</feature>
<dbReference type="VEuPathDB" id="VectorBase:GAUT002377"/>
<evidence type="ECO:0000256" key="1">
    <source>
        <dbReference type="ARBA" id="ARBA00007381"/>
    </source>
</evidence>
<feature type="compositionally biased region" description="Basic and acidic residues" evidence="4">
    <location>
        <begin position="494"/>
        <end position="503"/>
    </location>
</feature>
<feature type="region of interest" description="Disordered" evidence="4">
    <location>
        <begin position="494"/>
        <end position="554"/>
    </location>
</feature>
<comment type="similarity">
    <text evidence="1">Belongs to the heat shock protein 70 family.</text>
</comment>
<accession>A0A1A9UEP3</accession>
<dbReference type="FunFam" id="3.90.640.10:FF:000004">
    <property type="entry name" value="Heat shock 70 kDa protein 4"/>
    <property type="match status" value="1"/>
</dbReference>
<evidence type="ECO:0000313" key="5">
    <source>
        <dbReference type="EnsemblMetazoa" id="GAUT002377-PA"/>
    </source>
</evidence>
<dbReference type="PANTHER" id="PTHR45639:SF4">
    <property type="entry name" value="HSC70CB, ISOFORM G"/>
    <property type="match status" value="1"/>
</dbReference>
<keyword evidence="6" id="KW-1185">Reference proteome</keyword>
<dbReference type="InterPro" id="IPR029047">
    <property type="entry name" value="HSP70_peptide-bd_sf"/>
</dbReference>